<feature type="region of interest" description="Disordered" evidence="6">
    <location>
        <begin position="313"/>
        <end position="337"/>
    </location>
</feature>
<dbReference type="FunFam" id="2.20.100.10:FF:000003">
    <property type="entry name" value="Adhesion G protein-coupled receptor B2"/>
    <property type="match status" value="1"/>
</dbReference>
<name>A0A9Q0EL05_9TELE</name>
<organism evidence="8 9">
    <name type="scientific">Muraenolepis orangiensis</name>
    <name type="common">Patagonian moray cod</name>
    <dbReference type="NCBI Taxonomy" id="630683"/>
    <lineage>
        <taxon>Eukaryota</taxon>
        <taxon>Metazoa</taxon>
        <taxon>Chordata</taxon>
        <taxon>Craniata</taxon>
        <taxon>Vertebrata</taxon>
        <taxon>Euteleostomi</taxon>
        <taxon>Actinopterygii</taxon>
        <taxon>Neopterygii</taxon>
        <taxon>Teleostei</taxon>
        <taxon>Neoteleostei</taxon>
        <taxon>Acanthomorphata</taxon>
        <taxon>Zeiogadaria</taxon>
        <taxon>Gadariae</taxon>
        <taxon>Gadiformes</taxon>
        <taxon>Muraenolepidoidei</taxon>
        <taxon>Muraenolepididae</taxon>
        <taxon>Muraenolepis</taxon>
    </lineage>
</organism>
<evidence type="ECO:0000313" key="8">
    <source>
        <dbReference type="EMBL" id="KAJ3608871.1"/>
    </source>
</evidence>
<dbReference type="OrthoDB" id="5989160at2759"/>
<dbReference type="GO" id="GO:0016020">
    <property type="term" value="C:membrane"/>
    <property type="evidence" value="ECO:0007669"/>
    <property type="project" value="InterPro"/>
</dbReference>
<evidence type="ECO:0000256" key="2">
    <source>
        <dbReference type="ARBA" id="ARBA00022525"/>
    </source>
</evidence>
<keyword evidence="9" id="KW-1185">Reference proteome</keyword>
<dbReference type="PANTHER" id="PTHR10239:SF32">
    <property type="entry name" value="ADHESION G PROTEIN-COUPLED RECEPTOR B2"/>
    <property type="match status" value="1"/>
</dbReference>
<proteinExistence type="predicted"/>
<dbReference type="SMART" id="SM00209">
    <property type="entry name" value="TSP1"/>
    <property type="match status" value="1"/>
</dbReference>
<dbReference type="Proteomes" id="UP001148018">
    <property type="component" value="Unassembled WGS sequence"/>
</dbReference>
<evidence type="ECO:0000256" key="4">
    <source>
        <dbReference type="ARBA" id="ARBA00022729"/>
    </source>
</evidence>
<evidence type="ECO:0000256" key="5">
    <source>
        <dbReference type="ARBA" id="ARBA00023157"/>
    </source>
</evidence>
<dbReference type="Gene3D" id="2.20.100.10">
    <property type="entry name" value="Thrombospondin type-1 (TSP1) repeat"/>
    <property type="match status" value="1"/>
</dbReference>
<dbReference type="SUPFAM" id="SSF82895">
    <property type="entry name" value="TSP-1 type 1 repeat"/>
    <property type="match status" value="1"/>
</dbReference>
<dbReference type="InterPro" id="IPR051867">
    <property type="entry name" value="Angio_Inhib/Adhesion_GPCR"/>
</dbReference>
<evidence type="ECO:0000313" key="9">
    <source>
        <dbReference type="Proteomes" id="UP001148018"/>
    </source>
</evidence>
<dbReference type="Pfam" id="PF16489">
    <property type="entry name" value="GAIN"/>
    <property type="match status" value="1"/>
</dbReference>
<dbReference type="PANTHER" id="PTHR10239">
    <property type="entry name" value="ISTHMIN-2"/>
    <property type="match status" value="1"/>
</dbReference>
<comment type="caution">
    <text evidence="8">The sequence shown here is derived from an EMBL/GenBank/DDBJ whole genome shotgun (WGS) entry which is preliminary data.</text>
</comment>
<dbReference type="PRINTS" id="PR01694">
    <property type="entry name" value="BAIPRECURSOR"/>
</dbReference>
<dbReference type="EMBL" id="JANIIK010000039">
    <property type="protein sequence ID" value="KAJ3608871.1"/>
    <property type="molecule type" value="Genomic_DNA"/>
</dbReference>
<feature type="compositionally biased region" description="Basic and acidic residues" evidence="6">
    <location>
        <begin position="35"/>
        <end position="48"/>
    </location>
</feature>
<dbReference type="Gene3D" id="1.25.40.610">
    <property type="match status" value="1"/>
</dbReference>
<keyword evidence="4" id="KW-0732">Signal</keyword>
<accession>A0A9Q0EL05</accession>
<dbReference type="InterPro" id="IPR000884">
    <property type="entry name" value="TSP1_rpt"/>
</dbReference>
<protein>
    <recommendedName>
        <fullName evidence="7">AGRL2-4 GAIN subdomain A domain-containing protein</fullName>
    </recommendedName>
</protein>
<keyword evidence="3" id="KW-0597">Phosphoprotein</keyword>
<feature type="domain" description="AGRL2-4 GAIN subdomain A" evidence="7">
    <location>
        <begin position="143"/>
        <end position="230"/>
    </location>
</feature>
<dbReference type="InterPro" id="IPR008077">
    <property type="entry name" value="GPCR_2_brain_angio_inhib"/>
</dbReference>
<evidence type="ECO:0000256" key="1">
    <source>
        <dbReference type="ARBA" id="ARBA00004613"/>
    </source>
</evidence>
<sequence length="337" mass="37837">MVNPSDVTPGEGGTQRQREQTAGGPGAFMKRRPRSSKDRDPSEVELKVKTQRQRSADQPGVFQAQTGDPAAEEWSQWSECSLTCGQGWQVRTRSCVSSPYGTLCSGALRETRIRCCMLDTNGVAFWGPPSFARCVSLEYRSLHVSREHLAKGQRTLAGEGMSQIVRSLLELLQRRSFHSGDLLFSTHILRNVTDTFKRATYIPAPDDRFFQVVSFLLDMENVEQWEDVHQGAWQRVPGPRCLRVKRRQESRTSELFQPVENVYVVQPSCLVSQHRTSTRGRKDNPSKEAYELAFGRVREHRVPMAVIDEASLHGDEDEGLPQGVVPQATRPLAASAP</sequence>
<evidence type="ECO:0000259" key="7">
    <source>
        <dbReference type="Pfam" id="PF16489"/>
    </source>
</evidence>
<feature type="region of interest" description="Disordered" evidence="6">
    <location>
        <begin position="1"/>
        <end position="70"/>
    </location>
</feature>
<reference evidence="8" key="1">
    <citation type="submission" date="2022-07" db="EMBL/GenBank/DDBJ databases">
        <title>Chromosome-level genome of Muraenolepis orangiensis.</title>
        <authorList>
            <person name="Kim J."/>
        </authorList>
    </citation>
    <scope>NUCLEOTIDE SEQUENCE</scope>
    <source>
        <strain evidence="8">KU_S4_2022</strain>
        <tissue evidence="8">Muscle</tissue>
    </source>
</reference>
<dbReference type="InterPro" id="IPR032471">
    <property type="entry name" value="AGRL2-4_GAIN_subdom_A"/>
</dbReference>
<comment type="subcellular location">
    <subcellularLocation>
        <location evidence="1">Secreted</location>
    </subcellularLocation>
</comment>
<gene>
    <name evidence="8" type="ORF">NHX12_023401</name>
</gene>
<dbReference type="PROSITE" id="PS50092">
    <property type="entry name" value="TSP1"/>
    <property type="match status" value="1"/>
</dbReference>
<dbReference type="InterPro" id="IPR036383">
    <property type="entry name" value="TSP1_rpt_sf"/>
</dbReference>
<keyword evidence="5" id="KW-1015">Disulfide bond</keyword>
<dbReference type="AlphaFoldDB" id="A0A9Q0EL05"/>
<evidence type="ECO:0000256" key="3">
    <source>
        <dbReference type="ARBA" id="ARBA00022553"/>
    </source>
</evidence>
<dbReference type="Pfam" id="PF00090">
    <property type="entry name" value="TSP_1"/>
    <property type="match status" value="1"/>
</dbReference>
<dbReference type="GO" id="GO:0016525">
    <property type="term" value="P:negative regulation of angiogenesis"/>
    <property type="evidence" value="ECO:0007669"/>
    <property type="project" value="InterPro"/>
</dbReference>
<keyword evidence="2" id="KW-0964">Secreted</keyword>
<evidence type="ECO:0000256" key="6">
    <source>
        <dbReference type="SAM" id="MobiDB-lite"/>
    </source>
</evidence>
<dbReference type="GO" id="GO:0005576">
    <property type="term" value="C:extracellular region"/>
    <property type="evidence" value="ECO:0007669"/>
    <property type="project" value="UniProtKB-SubCell"/>
</dbReference>